<evidence type="ECO:0000313" key="7">
    <source>
        <dbReference type="EMBL" id="GDY71759.1"/>
    </source>
</evidence>
<dbReference type="RefSeq" id="WP_037649394.1">
    <property type="nucleotide sequence ID" value="NZ_BAABTN010000010.1"/>
</dbReference>
<evidence type="ECO:0000256" key="3">
    <source>
        <dbReference type="ARBA" id="ARBA00023163"/>
    </source>
</evidence>
<dbReference type="PANTHER" id="PTHR30055">
    <property type="entry name" value="HTH-TYPE TRANSCRIPTIONAL REGULATOR RUTR"/>
    <property type="match status" value="1"/>
</dbReference>
<reference evidence="6 9" key="2">
    <citation type="submission" date="2019-04" db="EMBL/GenBank/DDBJ databases">
        <title>Draft genome sequences of Streptomyces avermitilis NBRC 14893.</title>
        <authorList>
            <person name="Komaki H."/>
            <person name="Tamura T."/>
            <person name="Hosoyama A."/>
        </authorList>
    </citation>
    <scope>NUCLEOTIDE SEQUENCE [LARGE SCALE GENOMIC DNA]</scope>
    <source>
        <strain evidence="6 9">NBRC 14893</strain>
    </source>
</reference>
<dbReference type="EMBL" id="BJHY01000001">
    <property type="protein sequence ID" value="GDY71759.1"/>
    <property type="molecule type" value="Genomic_DNA"/>
</dbReference>
<organism evidence="6 9">
    <name type="scientific">Streptomyces avermitilis</name>
    <dbReference type="NCBI Taxonomy" id="33903"/>
    <lineage>
        <taxon>Bacteria</taxon>
        <taxon>Bacillati</taxon>
        <taxon>Actinomycetota</taxon>
        <taxon>Actinomycetes</taxon>
        <taxon>Kitasatosporales</taxon>
        <taxon>Streptomycetaceae</taxon>
        <taxon>Streptomyces</taxon>
    </lineage>
</organism>
<keyword evidence="1" id="KW-0805">Transcription regulation</keyword>
<keyword evidence="3" id="KW-0804">Transcription</keyword>
<evidence type="ECO:0000256" key="2">
    <source>
        <dbReference type="ARBA" id="ARBA00023125"/>
    </source>
</evidence>
<dbReference type="InterPro" id="IPR025996">
    <property type="entry name" value="MT1864/Rv1816-like_C"/>
</dbReference>
<dbReference type="PANTHER" id="PTHR30055:SF220">
    <property type="entry name" value="TETR-FAMILY REGULATORY PROTEIN"/>
    <property type="match status" value="1"/>
</dbReference>
<dbReference type="SUPFAM" id="SSF48498">
    <property type="entry name" value="Tetracyclin repressor-like, C-terminal domain"/>
    <property type="match status" value="1"/>
</dbReference>
<dbReference type="Pfam" id="PF00440">
    <property type="entry name" value="TetR_N"/>
    <property type="match status" value="1"/>
</dbReference>
<dbReference type="InterPro" id="IPR009057">
    <property type="entry name" value="Homeodomain-like_sf"/>
</dbReference>
<feature type="domain" description="HTH tetR-type" evidence="5">
    <location>
        <begin position="16"/>
        <end position="76"/>
    </location>
</feature>
<gene>
    <name evidence="6" type="ORF">SAV14893_073070</name>
    <name evidence="7" type="ORF">SAV31267_012440</name>
</gene>
<evidence type="ECO:0000313" key="6">
    <source>
        <dbReference type="EMBL" id="GDY67914.1"/>
    </source>
</evidence>
<dbReference type="InterPro" id="IPR036271">
    <property type="entry name" value="Tet_transcr_reg_TetR-rel_C_sf"/>
</dbReference>
<dbReference type="SUPFAM" id="SSF46689">
    <property type="entry name" value="Homeodomain-like"/>
    <property type="match status" value="1"/>
</dbReference>
<dbReference type="InterPro" id="IPR018184">
    <property type="entry name" value="Integrin_alpha_C_CS"/>
</dbReference>
<accession>A0A4D4M7X7</accession>
<dbReference type="PROSITE" id="PS50977">
    <property type="entry name" value="HTH_TETR_2"/>
    <property type="match status" value="1"/>
</dbReference>
<dbReference type="PRINTS" id="PR00455">
    <property type="entry name" value="HTHTETR"/>
</dbReference>
<protein>
    <submittedName>
        <fullName evidence="6">TetR family transcriptional regulator</fullName>
    </submittedName>
</protein>
<dbReference type="GO" id="GO:0003700">
    <property type="term" value="F:DNA-binding transcription factor activity"/>
    <property type="evidence" value="ECO:0007669"/>
    <property type="project" value="TreeGrafter"/>
</dbReference>
<evidence type="ECO:0000313" key="8">
    <source>
        <dbReference type="Proteomes" id="UP000299211"/>
    </source>
</evidence>
<comment type="caution">
    <text evidence="6">The sequence shown here is derived from an EMBL/GenBank/DDBJ whole genome shotgun (WGS) entry which is preliminary data.</text>
</comment>
<dbReference type="GO" id="GO:0000976">
    <property type="term" value="F:transcription cis-regulatory region binding"/>
    <property type="evidence" value="ECO:0007669"/>
    <property type="project" value="TreeGrafter"/>
</dbReference>
<reference evidence="7 8" key="1">
    <citation type="submission" date="2019-04" db="EMBL/GenBank/DDBJ databases">
        <title>Draft genome sequences of Streptomyces avermitilis ATCC 31267.</title>
        <authorList>
            <person name="Komaki H."/>
            <person name="Tamura T."/>
            <person name="Hosoyama A."/>
        </authorList>
    </citation>
    <scope>NUCLEOTIDE SEQUENCE [LARGE SCALE GENOMIC DNA]</scope>
    <source>
        <strain evidence="7 8">ATCC 31267</strain>
    </source>
</reference>
<dbReference type="PROSITE" id="PS00242">
    <property type="entry name" value="INTEGRIN_ALPHA"/>
    <property type="match status" value="1"/>
</dbReference>
<evidence type="ECO:0000313" key="9">
    <source>
        <dbReference type="Proteomes" id="UP000302139"/>
    </source>
</evidence>
<dbReference type="Proteomes" id="UP000299211">
    <property type="component" value="Unassembled WGS sequence"/>
</dbReference>
<name>A0A4D4M7X7_STRAX</name>
<evidence type="ECO:0000259" key="5">
    <source>
        <dbReference type="PROSITE" id="PS50977"/>
    </source>
</evidence>
<dbReference type="Gene3D" id="1.10.357.10">
    <property type="entry name" value="Tetracycline Repressor, domain 2"/>
    <property type="match status" value="1"/>
</dbReference>
<dbReference type="InterPro" id="IPR001647">
    <property type="entry name" value="HTH_TetR"/>
</dbReference>
<feature type="DNA-binding region" description="H-T-H motif" evidence="4">
    <location>
        <begin position="39"/>
        <end position="58"/>
    </location>
</feature>
<proteinExistence type="predicted"/>
<evidence type="ECO:0000256" key="1">
    <source>
        <dbReference type="ARBA" id="ARBA00023015"/>
    </source>
</evidence>
<dbReference type="AlphaFoldDB" id="A0A4D4M7X7"/>
<sequence length="204" mass="21612">MADTGRRGGGRSYHHGDLPAALIRTSFELLAEHGPAEFSVAKVARRLGVSTAAPYRHYSDRDHLLAAVAATAARDLADAVRAAADRAGGDPVDRFAAAGGVYARFAVERGVGFDVIYAPELEGLRDETLAEAGRALMDLLTDLAEAVGGRAKVDALDLVEHLVVLAHGYVSLYRDGFFARGSRRSLDDIVARVTRAVGELAAKS</sequence>
<dbReference type="EMBL" id="BJHX01000001">
    <property type="protein sequence ID" value="GDY67914.1"/>
    <property type="molecule type" value="Genomic_DNA"/>
</dbReference>
<evidence type="ECO:0000256" key="4">
    <source>
        <dbReference type="PROSITE-ProRule" id="PRU00335"/>
    </source>
</evidence>
<dbReference type="Pfam" id="PF13305">
    <property type="entry name" value="TetR_C_33"/>
    <property type="match status" value="1"/>
</dbReference>
<dbReference type="Proteomes" id="UP000302139">
    <property type="component" value="Unassembled WGS sequence"/>
</dbReference>
<keyword evidence="2 4" id="KW-0238">DNA-binding</keyword>
<dbReference type="InterPro" id="IPR050109">
    <property type="entry name" value="HTH-type_TetR-like_transc_reg"/>
</dbReference>